<dbReference type="Pfam" id="PF09586">
    <property type="entry name" value="YfhO"/>
    <property type="match status" value="2"/>
</dbReference>
<evidence type="ECO:0000313" key="4">
    <source>
        <dbReference type="Proteomes" id="UP000001662"/>
    </source>
</evidence>
<feature type="transmembrane region" description="Helical" evidence="2">
    <location>
        <begin position="513"/>
        <end position="532"/>
    </location>
</feature>
<feature type="transmembrane region" description="Helical" evidence="2">
    <location>
        <begin position="326"/>
        <end position="349"/>
    </location>
</feature>
<dbReference type="OrthoDB" id="9815466at2"/>
<name>D9R607_LACSW</name>
<gene>
    <name evidence="3" type="ordered locus">Closa_0819</name>
</gene>
<evidence type="ECO:0008006" key="5">
    <source>
        <dbReference type="Google" id="ProtNLM"/>
    </source>
</evidence>
<feature type="transmembrane region" description="Helical" evidence="2">
    <location>
        <begin position="489"/>
        <end position="506"/>
    </location>
</feature>
<keyword evidence="2" id="KW-0472">Membrane</keyword>
<dbReference type="STRING" id="610130.Closa_0819"/>
<feature type="transmembrane region" description="Helical" evidence="2">
    <location>
        <begin position="235"/>
        <end position="255"/>
    </location>
</feature>
<dbReference type="EMBL" id="CP002109">
    <property type="protein sequence ID" value="ADL03441.1"/>
    <property type="molecule type" value="Genomic_DNA"/>
</dbReference>
<keyword evidence="2" id="KW-0812">Transmembrane</keyword>
<evidence type="ECO:0000256" key="2">
    <source>
        <dbReference type="SAM" id="Phobius"/>
    </source>
</evidence>
<feature type="region of interest" description="Disordered" evidence="1">
    <location>
        <begin position="1"/>
        <end position="62"/>
    </location>
</feature>
<dbReference type="PANTHER" id="PTHR38454">
    <property type="entry name" value="INTEGRAL MEMBRANE PROTEIN-RELATED"/>
    <property type="match status" value="1"/>
</dbReference>
<feature type="transmembrane region" description="Helical" evidence="2">
    <location>
        <begin position="538"/>
        <end position="559"/>
    </location>
</feature>
<accession>D9R607</accession>
<dbReference type="PaxDb" id="610130-Closa_0819"/>
<protein>
    <recommendedName>
        <fullName evidence="5">Bacterial membrane protein YfhO</fullName>
    </recommendedName>
</protein>
<organism evidence="3 4">
    <name type="scientific">Lacrimispora saccharolytica (strain ATCC 35040 / DSM 2544 / NRCC 2533 / WM1)</name>
    <name type="common">Clostridium saccharolyticum</name>
    <dbReference type="NCBI Taxonomy" id="610130"/>
    <lineage>
        <taxon>Bacteria</taxon>
        <taxon>Bacillati</taxon>
        <taxon>Bacillota</taxon>
        <taxon>Clostridia</taxon>
        <taxon>Lachnospirales</taxon>
        <taxon>Lachnospiraceae</taxon>
        <taxon>Lacrimispora</taxon>
    </lineage>
</organism>
<dbReference type="eggNOG" id="COG4485">
    <property type="taxonomic scope" value="Bacteria"/>
</dbReference>
<dbReference type="InterPro" id="IPR018580">
    <property type="entry name" value="Uncharacterised_YfhO"/>
</dbReference>
<feature type="transmembrane region" description="Helical" evidence="2">
    <location>
        <begin position="361"/>
        <end position="382"/>
    </location>
</feature>
<dbReference type="KEGG" id="csh:Closa_0819"/>
<evidence type="ECO:0000313" key="3">
    <source>
        <dbReference type="EMBL" id="ADL03441.1"/>
    </source>
</evidence>
<feature type="transmembrane region" description="Helical" evidence="2">
    <location>
        <begin position="455"/>
        <end position="477"/>
    </location>
</feature>
<feature type="transmembrane region" description="Helical" evidence="2">
    <location>
        <begin position="264"/>
        <end position="281"/>
    </location>
</feature>
<feature type="transmembrane region" description="Helical" evidence="2">
    <location>
        <begin position="926"/>
        <end position="946"/>
    </location>
</feature>
<feature type="transmembrane region" description="Helical" evidence="2">
    <location>
        <begin position="566"/>
        <end position="586"/>
    </location>
</feature>
<dbReference type="HOGENOM" id="CLU_008413_0_0_9"/>
<dbReference type="Proteomes" id="UP000001662">
    <property type="component" value="Chromosome"/>
</dbReference>
<feature type="transmembrane region" description="Helical" evidence="2">
    <location>
        <begin position="424"/>
        <end position="443"/>
    </location>
</feature>
<keyword evidence="4" id="KW-1185">Reference proteome</keyword>
<keyword evidence="2" id="KW-1133">Transmembrane helix</keyword>
<proteinExistence type="predicted"/>
<feature type="transmembrane region" description="Helical" evidence="2">
    <location>
        <begin position="196"/>
        <end position="215"/>
    </location>
</feature>
<feature type="transmembrane region" description="Helical" evidence="2">
    <location>
        <begin position="141"/>
        <end position="163"/>
    </location>
</feature>
<dbReference type="PANTHER" id="PTHR38454:SF1">
    <property type="entry name" value="INTEGRAL MEMBRANE PROTEIN"/>
    <property type="match status" value="1"/>
</dbReference>
<dbReference type="AlphaFoldDB" id="D9R607"/>
<sequence>MEHDDEIEKISKELEDMLKMTSGEKEDTTGEKALKPGNREAYGPREEQTKQEFDPADAPRIRLDLPVDGMEELFDESMEYGGDPEFVTEDAPDPDSMGFQEEPEEDVNEEAWEVEQIKEFNKRPPEKKEGKAASLVKPSDGLLAAFFVPMVIMIIIFAQRGIFPFGEESFLRTDMYHQYAPFFSEFRYKLTHGGSLLYSWDVGMGVNFAALYAYYLASPLNWLLVLCPKNLVIEFMTYMIVLKIGLSGLSFSWYLRKHCRTRDFGVAFFGIFYALSGYMAAYSWNIMWLDCILLFPLIMLGLERLVKEKKCLLYCVTLGLSILSNYYISIMICIFMVLYFIALLILEGWKSWKDVLIHSGLFALFSLLAGGLSAVVLLPEIYALQSTASGDFNFPQTISSYFSIFDMIARHLPAVEPEIGLDHWPNIYCGVAVLMFFLLYLGCRKIRQREKIVMCSMLLFFFASFSFNVLNFIWHGFHYPNSLPCRQSFIYIFLILLASYEAYIHIHEIPWKHVVIAFFASVIFVLLAQKLITDEAYHFSVFYVAILFLSIYAGLVGLYQKGISRNVLVLLALGVVSLEAAVNTTVTSVTTTSRTGYIKDNQASSELASSLIPNTSFYRIEKVSRKTKNDGAWMNFPTVSLFSSTANADLTAFFKKLGCESSTNAYSITGSTPLVDSLFAVKYALYSEETADDGVSVPVSSKDEMYLKENTYALSLGFLVPYDLENNWQLDLTNPAEVQNDLSVVLGASPVLSEVPSEINGTSFTFTPEKDGDYYVYVSNKKVEKVNAQLGERSQNFDNVSRGYLLELGYLKAGETNTLRNDDNDQDLVAVAYRFLPEGLESVYNILNKNSMKLTKWTDTQIQGTVTAEKAGLLFLSIPYDKGWTIKVDGKAVEPYKVFDTFLSVHMTAGTHDISLEYMPQGLKTGGVITAGSLAVLLALTGLSAAKKKKRRPMRVHDIS</sequence>
<reference evidence="3" key="1">
    <citation type="submission" date="2010-07" db="EMBL/GenBank/DDBJ databases">
        <title>Complete sequence of Clostridium saccharolyticum WM1.</title>
        <authorList>
            <consortium name="US DOE Joint Genome Institute"/>
            <person name="Lucas S."/>
            <person name="Copeland A."/>
            <person name="Lapidus A."/>
            <person name="Cheng J.-F."/>
            <person name="Bruce D."/>
            <person name="Goodwin L."/>
            <person name="Pitluck S."/>
            <person name="Chertkov O."/>
            <person name="Detter J.C."/>
            <person name="Han C."/>
            <person name="Tapia R."/>
            <person name="Land M."/>
            <person name="Hauser L."/>
            <person name="Chang Y.-J."/>
            <person name="Jeffries C."/>
            <person name="Kyrpides N."/>
            <person name="Ivanova N."/>
            <person name="Mikhailova N."/>
            <person name="Mouttaki H."/>
            <person name="Lin L."/>
            <person name="Zhou J."/>
            <person name="Hemme C.L."/>
            <person name="Woyke T."/>
        </authorList>
    </citation>
    <scope>NUCLEOTIDE SEQUENCE [LARGE SCALE GENOMIC DNA]</scope>
    <source>
        <strain evidence="3">WM1</strain>
    </source>
</reference>
<evidence type="ECO:0000256" key="1">
    <source>
        <dbReference type="SAM" id="MobiDB-lite"/>
    </source>
</evidence>
<dbReference type="RefSeq" id="WP_013271536.1">
    <property type="nucleotide sequence ID" value="NC_014376.1"/>
</dbReference>